<accession>A0A9N7V537</accession>
<name>A0A9N7V537_PLEPL</name>
<reference evidence="2" key="1">
    <citation type="submission" date="2020-03" db="EMBL/GenBank/DDBJ databases">
        <authorList>
            <person name="Weist P."/>
        </authorList>
    </citation>
    <scope>NUCLEOTIDE SEQUENCE</scope>
</reference>
<dbReference type="EMBL" id="CADEAL010002824">
    <property type="protein sequence ID" value="CAB1442331.1"/>
    <property type="molecule type" value="Genomic_DNA"/>
</dbReference>
<organism evidence="2 3">
    <name type="scientific">Pleuronectes platessa</name>
    <name type="common">European plaice</name>
    <dbReference type="NCBI Taxonomy" id="8262"/>
    <lineage>
        <taxon>Eukaryota</taxon>
        <taxon>Metazoa</taxon>
        <taxon>Chordata</taxon>
        <taxon>Craniata</taxon>
        <taxon>Vertebrata</taxon>
        <taxon>Euteleostomi</taxon>
        <taxon>Actinopterygii</taxon>
        <taxon>Neopterygii</taxon>
        <taxon>Teleostei</taxon>
        <taxon>Neoteleostei</taxon>
        <taxon>Acanthomorphata</taxon>
        <taxon>Carangaria</taxon>
        <taxon>Pleuronectiformes</taxon>
        <taxon>Pleuronectoidei</taxon>
        <taxon>Pleuronectidae</taxon>
        <taxon>Pleuronectes</taxon>
    </lineage>
</organism>
<feature type="region of interest" description="Disordered" evidence="1">
    <location>
        <begin position="44"/>
        <end position="63"/>
    </location>
</feature>
<keyword evidence="3" id="KW-1185">Reference proteome</keyword>
<dbReference type="Proteomes" id="UP001153269">
    <property type="component" value="Unassembled WGS sequence"/>
</dbReference>
<evidence type="ECO:0000313" key="2">
    <source>
        <dbReference type="EMBL" id="CAB1442331.1"/>
    </source>
</evidence>
<gene>
    <name evidence="2" type="ORF">PLEPLA_LOCUS30003</name>
</gene>
<evidence type="ECO:0000256" key="1">
    <source>
        <dbReference type="SAM" id="MobiDB-lite"/>
    </source>
</evidence>
<comment type="caution">
    <text evidence="2">The sequence shown here is derived from an EMBL/GenBank/DDBJ whole genome shotgun (WGS) entry which is preliminary data.</text>
</comment>
<dbReference type="AlphaFoldDB" id="A0A9N7V537"/>
<protein>
    <submittedName>
        <fullName evidence="2">Uncharacterized protein</fullName>
    </submittedName>
</protein>
<evidence type="ECO:0000313" key="3">
    <source>
        <dbReference type="Proteomes" id="UP001153269"/>
    </source>
</evidence>
<proteinExistence type="predicted"/>
<sequence length="101" mass="11533">MDINNTTRTRENGVLRLEMNFNLLIPSSSNKNPTCSTCTAKQELDSPFPSPQDTPQESHVKSTRLRTCPEQHECLKRLSFPVNCCDLLFGWNSSDMHAWSF</sequence>